<accession>A0ABU0C603</accession>
<proteinExistence type="predicted"/>
<reference evidence="1 2" key="1">
    <citation type="submission" date="2023-07" db="EMBL/GenBank/DDBJ databases">
        <title>Genomic Encyclopedia of Type Strains, Phase IV (KMG-IV): sequencing the most valuable type-strain genomes for metagenomic binning, comparative biology and taxonomic classification.</title>
        <authorList>
            <person name="Goeker M."/>
        </authorList>
    </citation>
    <scope>NUCLEOTIDE SEQUENCE [LARGE SCALE GENOMIC DNA]</scope>
    <source>
        <strain evidence="1 2">DSM 11549</strain>
    </source>
</reference>
<gene>
    <name evidence="1" type="ORF">J2R99_001822</name>
</gene>
<name>A0ABU0C603_9BRAD</name>
<evidence type="ECO:0000313" key="2">
    <source>
        <dbReference type="Proteomes" id="UP001230253"/>
    </source>
</evidence>
<evidence type="ECO:0000313" key="1">
    <source>
        <dbReference type="EMBL" id="MDQ0325953.1"/>
    </source>
</evidence>
<keyword evidence="2" id="KW-1185">Reference proteome</keyword>
<comment type="caution">
    <text evidence="1">The sequence shown here is derived from an EMBL/GenBank/DDBJ whole genome shotgun (WGS) entry which is preliminary data.</text>
</comment>
<protein>
    <submittedName>
        <fullName evidence="1">Uncharacterized protein</fullName>
    </submittedName>
</protein>
<organism evidence="1 2">
    <name type="scientific">Rhodopseudomonas julia</name>
    <dbReference type="NCBI Taxonomy" id="200617"/>
    <lineage>
        <taxon>Bacteria</taxon>
        <taxon>Pseudomonadati</taxon>
        <taxon>Pseudomonadota</taxon>
        <taxon>Alphaproteobacteria</taxon>
        <taxon>Hyphomicrobiales</taxon>
        <taxon>Nitrobacteraceae</taxon>
        <taxon>Rhodopseudomonas</taxon>
    </lineage>
</organism>
<sequence length="159" mass="18071">MVRRKTALGAGHDLEGVERFDDIIVGTDAQSLELVEILCQRRDHDDRRIAAPTDRRQHLIPVLPWQLDVEHHKIGSQAQVMLERDPPIACGDGPETLPRHVGRDDFSNLGLVFNNKNQRIVHGHFSNPEARRLHVHLSGTVFFQVFLHDFGIRNLLTAT</sequence>
<dbReference type="Proteomes" id="UP001230253">
    <property type="component" value="Unassembled WGS sequence"/>
</dbReference>
<dbReference type="EMBL" id="JAUSUK010000002">
    <property type="protein sequence ID" value="MDQ0325953.1"/>
    <property type="molecule type" value="Genomic_DNA"/>
</dbReference>